<organism evidence="2">
    <name type="scientific">Paramoeba aestuarina</name>
    <dbReference type="NCBI Taxonomy" id="180227"/>
    <lineage>
        <taxon>Eukaryota</taxon>
        <taxon>Amoebozoa</taxon>
        <taxon>Discosea</taxon>
        <taxon>Flabellinia</taxon>
        <taxon>Dactylopodida</taxon>
        <taxon>Paramoebidae</taxon>
        <taxon>Paramoeba</taxon>
    </lineage>
</organism>
<reference evidence="2" key="1">
    <citation type="submission" date="2021-01" db="EMBL/GenBank/DDBJ databases">
        <authorList>
            <person name="Corre E."/>
            <person name="Pelletier E."/>
            <person name="Niang G."/>
            <person name="Scheremetjew M."/>
            <person name="Finn R."/>
            <person name="Kale V."/>
            <person name="Holt S."/>
            <person name="Cochrane G."/>
            <person name="Meng A."/>
            <person name="Brown T."/>
            <person name="Cohen L."/>
        </authorList>
    </citation>
    <scope>NUCLEOTIDE SEQUENCE</scope>
    <source>
        <strain evidence="2">SoJaBio B1-5/56/2</strain>
    </source>
</reference>
<proteinExistence type="predicted"/>
<gene>
    <name evidence="2" type="ORF">NAES01612_LOCUS15684</name>
</gene>
<keyword evidence="1" id="KW-0472">Membrane</keyword>
<evidence type="ECO:0000313" key="2">
    <source>
        <dbReference type="EMBL" id="CAE2315230.1"/>
    </source>
</evidence>
<sequence length="104" mass="11254">MVVNSAIRIANDCLFGLIAQVFFVFRGFFSFFGFTLGSDVSSPSEDDLTVFFFLLVADFSFIGCSSSALTSVLPMGTFMSNFPPVFTSFLGSLSSSRTTSVFTT</sequence>
<dbReference type="EMBL" id="HBKR01023893">
    <property type="protein sequence ID" value="CAE2315230.1"/>
    <property type="molecule type" value="Transcribed_RNA"/>
</dbReference>
<keyword evidence="1" id="KW-0812">Transmembrane</keyword>
<evidence type="ECO:0000256" key="1">
    <source>
        <dbReference type="SAM" id="Phobius"/>
    </source>
</evidence>
<accession>A0A7S4NXN3</accession>
<feature type="transmembrane region" description="Helical" evidence="1">
    <location>
        <begin position="48"/>
        <end position="73"/>
    </location>
</feature>
<keyword evidence="1" id="KW-1133">Transmembrane helix</keyword>
<protein>
    <submittedName>
        <fullName evidence="2">Uncharacterized protein</fullName>
    </submittedName>
</protein>
<feature type="transmembrane region" description="Helical" evidence="1">
    <location>
        <begin position="12"/>
        <end position="36"/>
    </location>
</feature>
<dbReference type="AlphaFoldDB" id="A0A7S4NXN3"/>
<name>A0A7S4NXN3_9EUKA</name>